<keyword evidence="1" id="KW-0614">Plasmid</keyword>
<dbReference type="RefSeq" id="WP_162122834.1">
    <property type="nucleotide sequence ID" value="NZ_CP048110.1"/>
</dbReference>
<geneLocation type="plasmid" evidence="1">
    <name>unnamed2</name>
</geneLocation>
<reference evidence="1 2" key="1">
    <citation type="submission" date="2020-01" db="EMBL/GenBank/DDBJ databases">
        <title>Bactrocera dorsalis gut bacteria genome.</title>
        <authorList>
            <person name="Zhang H."/>
            <person name="Cai Z."/>
        </authorList>
    </citation>
    <scope>NUCLEOTIDE SEQUENCE [LARGE SCALE GENOMIC DNA]</scope>
    <source>
        <strain evidence="1 2">BD177</strain>
        <plasmid evidence="1 2">unnamed2</plasmid>
    </source>
</reference>
<protein>
    <submittedName>
        <fullName evidence="1">Uncharacterized protein</fullName>
    </submittedName>
</protein>
<dbReference type="Proteomes" id="UP000464389">
    <property type="component" value="Plasmid unnamed2"/>
</dbReference>
<dbReference type="AlphaFoldDB" id="A0A6P1V8M9"/>
<proteinExistence type="predicted"/>
<sequence>MSLWLTGFILDIGGVDILEHHLISAPDLEYAELAATLMLRTWWPEGVVQQKDYCWTFPQGTVRFNNIVLLSEHEANVLQGLRFLDTWMISGSKTAHVLYDEYNNLWREVCR</sequence>
<evidence type="ECO:0000313" key="2">
    <source>
        <dbReference type="Proteomes" id="UP000464389"/>
    </source>
</evidence>
<dbReference type="EMBL" id="CP048110">
    <property type="protein sequence ID" value="QHS50059.1"/>
    <property type="molecule type" value="Genomic_DNA"/>
</dbReference>
<organism evidence="1 2">
    <name type="scientific">Klebsiella michiganensis</name>
    <dbReference type="NCBI Taxonomy" id="1134687"/>
    <lineage>
        <taxon>Bacteria</taxon>
        <taxon>Pseudomonadati</taxon>
        <taxon>Pseudomonadota</taxon>
        <taxon>Gammaproteobacteria</taxon>
        <taxon>Enterobacterales</taxon>
        <taxon>Enterobacteriaceae</taxon>
        <taxon>Klebsiella/Raoultella group</taxon>
        <taxon>Klebsiella</taxon>
    </lineage>
</organism>
<evidence type="ECO:0000313" key="1">
    <source>
        <dbReference type="EMBL" id="QHS50059.1"/>
    </source>
</evidence>
<accession>A0A6P1V8M9</accession>
<gene>
    <name evidence="1" type="ORF">GW952_31090</name>
</gene>
<name>A0A6P1V8M9_9ENTR</name>